<keyword evidence="1" id="KW-0378">Hydrolase</keyword>
<keyword evidence="5" id="KW-1185">Reference proteome</keyword>
<dbReference type="PANTHER" id="PTHR43798:SF31">
    <property type="entry name" value="AB HYDROLASE SUPERFAMILY PROTEIN YCLE"/>
    <property type="match status" value="1"/>
</dbReference>
<dbReference type="InterPro" id="IPR000073">
    <property type="entry name" value="AB_hydrolase_1"/>
</dbReference>
<dbReference type="Pfam" id="PF00561">
    <property type="entry name" value="Abhydrolase_1"/>
    <property type="match status" value="1"/>
</dbReference>
<reference evidence="4 5" key="1">
    <citation type="journal article" date="2019" name="Int. J. Syst. Evol. Microbiol.">
        <title>The Global Catalogue of Microorganisms (GCM) 10K type strain sequencing project: providing services to taxonomists for standard genome sequencing and annotation.</title>
        <authorList>
            <consortium name="The Broad Institute Genomics Platform"/>
            <consortium name="The Broad Institute Genome Sequencing Center for Infectious Disease"/>
            <person name="Wu L."/>
            <person name="Ma J."/>
        </authorList>
    </citation>
    <scope>NUCLEOTIDE SEQUENCE [LARGE SCALE GENOMIC DNA]</scope>
    <source>
        <strain evidence="4 5">JCM 15478</strain>
    </source>
</reference>
<evidence type="ECO:0000256" key="2">
    <source>
        <dbReference type="SAM" id="MobiDB-lite"/>
    </source>
</evidence>
<evidence type="ECO:0000313" key="5">
    <source>
        <dbReference type="Proteomes" id="UP001500016"/>
    </source>
</evidence>
<dbReference type="InterPro" id="IPR050266">
    <property type="entry name" value="AB_hydrolase_sf"/>
</dbReference>
<organism evidence="4 5">
    <name type="scientific">Streptomyces albiaxialis</name>
    <dbReference type="NCBI Taxonomy" id="329523"/>
    <lineage>
        <taxon>Bacteria</taxon>
        <taxon>Bacillati</taxon>
        <taxon>Actinomycetota</taxon>
        <taxon>Actinomycetes</taxon>
        <taxon>Kitasatosporales</taxon>
        <taxon>Streptomycetaceae</taxon>
        <taxon>Streptomyces</taxon>
    </lineage>
</organism>
<protein>
    <recommendedName>
        <fullName evidence="3">AB hydrolase-1 domain-containing protein</fullName>
    </recommendedName>
</protein>
<name>A0ABN2WXS0_9ACTN</name>
<dbReference type="SUPFAM" id="SSF53474">
    <property type="entry name" value="alpha/beta-Hydrolases"/>
    <property type="match status" value="1"/>
</dbReference>
<gene>
    <name evidence="4" type="ORF">GCM10009801_73400</name>
</gene>
<evidence type="ECO:0000256" key="1">
    <source>
        <dbReference type="ARBA" id="ARBA00022801"/>
    </source>
</evidence>
<dbReference type="PANTHER" id="PTHR43798">
    <property type="entry name" value="MONOACYLGLYCEROL LIPASE"/>
    <property type="match status" value="1"/>
</dbReference>
<dbReference type="EMBL" id="BAAAPE010000024">
    <property type="protein sequence ID" value="GAA2100709.1"/>
    <property type="molecule type" value="Genomic_DNA"/>
</dbReference>
<proteinExistence type="predicted"/>
<dbReference type="Gene3D" id="3.40.50.1820">
    <property type="entry name" value="alpha/beta hydrolase"/>
    <property type="match status" value="1"/>
</dbReference>
<comment type="caution">
    <text evidence="4">The sequence shown here is derived from an EMBL/GenBank/DDBJ whole genome shotgun (WGS) entry which is preliminary data.</text>
</comment>
<dbReference type="InterPro" id="IPR029058">
    <property type="entry name" value="AB_hydrolase_fold"/>
</dbReference>
<accession>A0ABN2WXS0</accession>
<evidence type="ECO:0000259" key="3">
    <source>
        <dbReference type="Pfam" id="PF00561"/>
    </source>
</evidence>
<feature type="region of interest" description="Disordered" evidence="2">
    <location>
        <begin position="1"/>
        <end position="34"/>
    </location>
</feature>
<feature type="domain" description="AB hydrolase-1" evidence="3">
    <location>
        <begin position="54"/>
        <end position="166"/>
    </location>
</feature>
<dbReference type="RefSeq" id="WP_344534609.1">
    <property type="nucleotide sequence ID" value="NZ_BAAAPE010000024.1"/>
</dbReference>
<dbReference type="Proteomes" id="UP001500016">
    <property type="component" value="Unassembled WGS sequence"/>
</dbReference>
<evidence type="ECO:0000313" key="4">
    <source>
        <dbReference type="EMBL" id="GAA2100709.1"/>
    </source>
</evidence>
<sequence>MTASETAGRHSPGAGTTTGVQQPGHPPEPEDLYVPIKGGTTIHVRHHPGAEERPFLLVHGLASNARLWGEVAERLSAAGHPVYAVNLRGHGETEAPANGAYGTDAATADVAAVCSALELTHALVGGHSWGADIALSLAAGHPALVAGLALVDGGYMDATVVYETWDNFVDLLAVAEPDLAGATLPGIRSFLEAAHPDWSESAVEASLCSLRIGPEGTLSPHLSPALRSTIMRSVWDTPPSRLHPYVTQPVLLMPAVPHIDQERMSPGLCALFLRFRSSLAAAMARLPRAAVREYPGGDHDLHAQHPGGIAADMLDLARAVLRGTPLDDRREPE</sequence>